<dbReference type="RefSeq" id="WP_353650867.1">
    <property type="nucleotide sequence ID" value="NZ_CP159218.1"/>
</dbReference>
<protein>
    <submittedName>
        <fullName evidence="2">Transposase</fullName>
    </submittedName>
</protein>
<dbReference type="AlphaFoldDB" id="A0AAU8DTV6"/>
<evidence type="ECO:0000256" key="1">
    <source>
        <dbReference type="SAM" id="MobiDB-lite"/>
    </source>
</evidence>
<organism evidence="2">
    <name type="scientific">Nakamurella sp. A5-74</name>
    <dbReference type="NCBI Taxonomy" id="3158264"/>
    <lineage>
        <taxon>Bacteria</taxon>
        <taxon>Bacillati</taxon>
        <taxon>Actinomycetota</taxon>
        <taxon>Actinomycetes</taxon>
        <taxon>Nakamurellales</taxon>
        <taxon>Nakamurellaceae</taxon>
        <taxon>Nakamurella</taxon>
    </lineage>
</organism>
<evidence type="ECO:0000313" key="3">
    <source>
        <dbReference type="EMBL" id="XCG65263.1"/>
    </source>
</evidence>
<dbReference type="EMBL" id="CP159218">
    <property type="protein sequence ID" value="XCG65261.1"/>
    <property type="molecule type" value="Genomic_DNA"/>
</dbReference>
<accession>A0AAU8DTV6</accession>
<name>A0AAU8DTV6_9ACTN</name>
<dbReference type="InterPro" id="IPR009057">
    <property type="entry name" value="Homeodomain-like_sf"/>
</dbReference>
<reference evidence="2" key="1">
    <citation type="submission" date="2024-05" db="EMBL/GenBank/DDBJ databases">
        <authorList>
            <person name="Cai S.Y."/>
            <person name="Jin L.M."/>
            <person name="Li H.R."/>
        </authorList>
    </citation>
    <scope>NUCLEOTIDE SEQUENCE</scope>
    <source>
        <strain evidence="2">A5-74</strain>
    </source>
</reference>
<dbReference type="GO" id="GO:0006313">
    <property type="term" value="P:DNA transposition"/>
    <property type="evidence" value="ECO:0007669"/>
    <property type="project" value="InterPro"/>
</dbReference>
<dbReference type="Pfam" id="PF01527">
    <property type="entry name" value="HTH_Tnp_1"/>
    <property type="match status" value="1"/>
</dbReference>
<proteinExistence type="predicted"/>
<dbReference type="GO" id="GO:0003677">
    <property type="term" value="F:DNA binding"/>
    <property type="evidence" value="ECO:0007669"/>
    <property type="project" value="InterPro"/>
</dbReference>
<feature type="region of interest" description="Disordered" evidence="1">
    <location>
        <begin position="71"/>
        <end position="100"/>
    </location>
</feature>
<dbReference type="GO" id="GO:0004803">
    <property type="term" value="F:transposase activity"/>
    <property type="evidence" value="ECO:0007669"/>
    <property type="project" value="InterPro"/>
</dbReference>
<dbReference type="EMBL" id="CP159218">
    <property type="protein sequence ID" value="XCG65263.1"/>
    <property type="molecule type" value="Genomic_DNA"/>
</dbReference>
<sequence>MTNSVQDPTGLDGAVEEVSNPAAKPLRRSFTAEFRARVVAEYESAPHGEKAAVLRREGLYQSQVREWRAERDAGAAGLIPKRSSHRSPQKSSEADRLRSENVRLTRELAKSQAVVEIMGKLQGLLETISESTDTPPPPTTR</sequence>
<dbReference type="SUPFAM" id="SSF46689">
    <property type="entry name" value="Homeodomain-like"/>
    <property type="match status" value="1"/>
</dbReference>
<gene>
    <name evidence="2" type="ORF">ABLG96_08225</name>
    <name evidence="3" type="ORF">ABLG96_08235</name>
</gene>
<dbReference type="InterPro" id="IPR002514">
    <property type="entry name" value="Transposase_8"/>
</dbReference>
<feature type="region of interest" description="Disordered" evidence="1">
    <location>
        <begin position="1"/>
        <end position="23"/>
    </location>
</feature>
<evidence type="ECO:0000313" key="2">
    <source>
        <dbReference type="EMBL" id="XCG65261.1"/>
    </source>
</evidence>